<dbReference type="RefSeq" id="WP_199114111.1">
    <property type="nucleotide sequence ID" value="NZ_JAELVQ010000004.1"/>
</dbReference>
<feature type="transmembrane region" description="Helical" evidence="8">
    <location>
        <begin position="301"/>
        <end position="319"/>
    </location>
</feature>
<gene>
    <name evidence="10" type="ORF">JF259_05145</name>
</gene>
<accession>A0A8J7LRQ8</accession>
<sequence>MNKSIVYKLAFIASLGGFLFGFDTAVISGTISLVRDQFSLNAVMEGWYVSSALVGTITGTLLAGILGDKYGRKEILIVSAILFGVSAFGCMMSQSFQALIVYRLLGGIGVGLASILSPLYISEIAPAKIRGSLVSLYQFAITFGILVAYFTNAWFLGISESNVFINSNGAIQNIFISEVWRIMLGSETIPALLFLVLLLIIPKSPRWYLGRNKVDKAERILIRIVGEKEAKQELAIYKSNIKSIAINFRSILKGGFKTALMVGVILAVSTQLCGINAVIYYGPRLLEETGLQLGDALGGQVIIGIVNVLFTIIAIWKIDKFGRKKLLVYGISGIILSLVIIGLLFYMEVDNPYLLIGFILIFVACFAFSFGPVIWVLLSEIYPTNIRGFAMSIATFALWIGATGIGQLVPWLLENLKPYGTFWLFALLTLPSIYLVIKILPETKGKTLEEIEHYWLNKK</sequence>
<dbReference type="PRINTS" id="PR00171">
    <property type="entry name" value="SUGRTRNSPORT"/>
</dbReference>
<feature type="transmembrane region" description="Helical" evidence="8">
    <location>
        <begin position="133"/>
        <end position="159"/>
    </location>
</feature>
<feature type="transmembrane region" description="Helical" evidence="8">
    <location>
        <begin position="179"/>
        <end position="201"/>
    </location>
</feature>
<organism evidence="10 11">
    <name type="scientific">Snuella sedimenti</name>
    <dbReference type="NCBI Taxonomy" id="2798802"/>
    <lineage>
        <taxon>Bacteria</taxon>
        <taxon>Pseudomonadati</taxon>
        <taxon>Bacteroidota</taxon>
        <taxon>Flavobacteriia</taxon>
        <taxon>Flavobacteriales</taxon>
        <taxon>Flavobacteriaceae</taxon>
        <taxon>Snuella</taxon>
    </lineage>
</organism>
<feature type="transmembrane region" description="Helical" evidence="8">
    <location>
        <begin position="419"/>
        <end position="437"/>
    </location>
</feature>
<feature type="transmembrane region" description="Helical" evidence="8">
    <location>
        <begin position="389"/>
        <end position="413"/>
    </location>
</feature>
<dbReference type="PROSITE" id="PS00216">
    <property type="entry name" value="SUGAR_TRANSPORT_1"/>
    <property type="match status" value="1"/>
</dbReference>
<evidence type="ECO:0000313" key="11">
    <source>
        <dbReference type="Proteomes" id="UP000610931"/>
    </source>
</evidence>
<dbReference type="InterPro" id="IPR005828">
    <property type="entry name" value="MFS_sugar_transport-like"/>
</dbReference>
<dbReference type="Gene3D" id="1.20.1250.20">
    <property type="entry name" value="MFS general substrate transporter like domains"/>
    <property type="match status" value="2"/>
</dbReference>
<keyword evidence="4 8" id="KW-0812">Transmembrane</keyword>
<dbReference type="Proteomes" id="UP000610931">
    <property type="component" value="Unassembled WGS sequence"/>
</dbReference>
<name>A0A8J7LRQ8_9FLAO</name>
<dbReference type="InterPro" id="IPR036259">
    <property type="entry name" value="MFS_trans_sf"/>
</dbReference>
<evidence type="ECO:0000313" key="10">
    <source>
        <dbReference type="EMBL" id="MBJ6367470.1"/>
    </source>
</evidence>
<keyword evidence="3 7" id="KW-0813">Transport</keyword>
<dbReference type="EMBL" id="JAELVQ010000004">
    <property type="protein sequence ID" value="MBJ6367470.1"/>
    <property type="molecule type" value="Genomic_DNA"/>
</dbReference>
<comment type="similarity">
    <text evidence="2 7">Belongs to the major facilitator superfamily. Sugar transporter (TC 2.A.1.1) family.</text>
</comment>
<dbReference type="PROSITE" id="PS00217">
    <property type="entry name" value="SUGAR_TRANSPORT_2"/>
    <property type="match status" value="1"/>
</dbReference>
<protein>
    <submittedName>
        <fullName evidence="10">Sugar porter family MFS transporter</fullName>
    </submittedName>
</protein>
<dbReference type="InterPro" id="IPR050814">
    <property type="entry name" value="Myo-inositol_Transporter"/>
</dbReference>
<dbReference type="SUPFAM" id="SSF103473">
    <property type="entry name" value="MFS general substrate transporter"/>
    <property type="match status" value="1"/>
</dbReference>
<evidence type="ECO:0000259" key="9">
    <source>
        <dbReference type="PROSITE" id="PS50850"/>
    </source>
</evidence>
<feature type="domain" description="Major facilitator superfamily (MFS) profile" evidence="9">
    <location>
        <begin position="9"/>
        <end position="444"/>
    </location>
</feature>
<dbReference type="PANTHER" id="PTHR48020">
    <property type="entry name" value="PROTON MYO-INOSITOL COTRANSPORTER"/>
    <property type="match status" value="1"/>
</dbReference>
<proteinExistence type="inferred from homology"/>
<evidence type="ECO:0000256" key="2">
    <source>
        <dbReference type="ARBA" id="ARBA00010992"/>
    </source>
</evidence>
<dbReference type="InterPro" id="IPR005829">
    <property type="entry name" value="Sugar_transporter_CS"/>
</dbReference>
<evidence type="ECO:0000256" key="8">
    <source>
        <dbReference type="SAM" id="Phobius"/>
    </source>
</evidence>
<dbReference type="InterPro" id="IPR003663">
    <property type="entry name" value="Sugar/inositol_transpt"/>
</dbReference>
<keyword evidence="5 8" id="KW-1133">Transmembrane helix</keyword>
<feature type="transmembrane region" description="Helical" evidence="8">
    <location>
        <begin position="259"/>
        <end position="281"/>
    </location>
</feature>
<feature type="transmembrane region" description="Helical" evidence="8">
    <location>
        <begin position="353"/>
        <end position="377"/>
    </location>
</feature>
<dbReference type="InterPro" id="IPR020846">
    <property type="entry name" value="MFS_dom"/>
</dbReference>
<evidence type="ECO:0000256" key="5">
    <source>
        <dbReference type="ARBA" id="ARBA00022989"/>
    </source>
</evidence>
<evidence type="ECO:0000256" key="6">
    <source>
        <dbReference type="ARBA" id="ARBA00023136"/>
    </source>
</evidence>
<comment type="subcellular location">
    <subcellularLocation>
        <location evidence="1">Membrane</location>
        <topology evidence="1">Multi-pass membrane protein</topology>
    </subcellularLocation>
</comment>
<dbReference type="NCBIfam" id="TIGR00879">
    <property type="entry name" value="SP"/>
    <property type="match status" value="1"/>
</dbReference>
<feature type="transmembrane region" description="Helical" evidence="8">
    <location>
        <begin position="47"/>
        <end position="66"/>
    </location>
</feature>
<feature type="transmembrane region" description="Helical" evidence="8">
    <location>
        <begin position="75"/>
        <end position="94"/>
    </location>
</feature>
<reference evidence="10" key="1">
    <citation type="submission" date="2020-12" db="EMBL/GenBank/DDBJ databases">
        <title>Snuella sp. nov., isolated from sediment in Incheon.</title>
        <authorList>
            <person name="Kim W."/>
        </authorList>
    </citation>
    <scope>NUCLEOTIDE SEQUENCE</scope>
    <source>
        <strain evidence="10">CAU 1569</strain>
    </source>
</reference>
<keyword evidence="11" id="KW-1185">Reference proteome</keyword>
<dbReference type="Pfam" id="PF00083">
    <property type="entry name" value="Sugar_tr"/>
    <property type="match status" value="1"/>
</dbReference>
<dbReference type="PANTHER" id="PTHR48020:SF12">
    <property type="entry name" value="PROTON MYO-INOSITOL COTRANSPORTER"/>
    <property type="match status" value="1"/>
</dbReference>
<evidence type="ECO:0000256" key="1">
    <source>
        <dbReference type="ARBA" id="ARBA00004141"/>
    </source>
</evidence>
<keyword evidence="6 8" id="KW-0472">Membrane</keyword>
<feature type="transmembrane region" description="Helical" evidence="8">
    <location>
        <begin position="326"/>
        <end position="347"/>
    </location>
</feature>
<dbReference type="GO" id="GO:0016020">
    <property type="term" value="C:membrane"/>
    <property type="evidence" value="ECO:0007669"/>
    <property type="project" value="UniProtKB-SubCell"/>
</dbReference>
<evidence type="ECO:0000256" key="3">
    <source>
        <dbReference type="ARBA" id="ARBA00022448"/>
    </source>
</evidence>
<feature type="transmembrane region" description="Helical" evidence="8">
    <location>
        <begin position="100"/>
        <end position="121"/>
    </location>
</feature>
<evidence type="ECO:0000256" key="7">
    <source>
        <dbReference type="RuleBase" id="RU003346"/>
    </source>
</evidence>
<dbReference type="AlphaFoldDB" id="A0A8J7LRQ8"/>
<comment type="caution">
    <text evidence="10">The sequence shown here is derived from an EMBL/GenBank/DDBJ whole genome shotgun (WGS) entry which is preliminary data.</text>
</comment>
<dbReference type="GO" id="GO:0022857">
    <property type="term" value="F:transmembrane transporter activity"/>
    <property type="evidence" value="ECO:0007669"/>
    <property type="project" value="InterPro"/>
</dbReference>
<dbReference type="PROSITE" id="PS50850">
    <property type="entry name" value="MFS"/>
    <property type="match status" value="1"/>
</dbReference>
<evidence type="ECO:0000256" key="4">
    <source>
        <dbReference type="ARBA" id="ARBA00022692"/>
    </source>
</evidence>